<dbReference type="InterPro" id="IPR025157">
    <property type="entry name" value="Hemagglutinin_rpt"/>
</dbReference>
<keyword evidence="3" id="KW-1185">Reference proteome</keyword>
<evidence type="ECO:0000313" key="3">
    <source>
        <dbReference type="Proteomes" id="UP000577362"/>
    </source>
</evidence>
<reference evidence="2 3" key="1">
    <citation type="submission" date="2020-08" db="EMBL/GenBank/DDBJ databases">
        <title>Genomic Encyclopedia of Type Strains, Phase IV (KMG-IV): sequencing the most valuable type-strain genomes for metagenomic binning, comparative biology and taxonomic classification.</title>
        <authorList>
            <person name="Goeker M."/>
        </authorList>
    </citation>
    <scope>NUCLEOTIDE SEQUENCE [LARGE SCALE GENOMIC DNA]</scope>
    <source>
        <strain evidence="2 3">DSM 103737</strain>
    </source>
</reference>
<proteinExistence type="predicted"/>
<sequence>MGGPHRRLNARLDAGETLTIVAGRDATLAGANATGRDVFLNIGGDLTVASRQDTGHGASRSSNIGGSVFVGVGTSPVSGSISVGAGRGSSDHAWVNDQTSIIALDTLHARVEGHTQIDGAVIASLTGDLVLDTGTLGFSDLHDHDKGSSWSAQAGISFAIDRDGKGQKEQGTSPAGGDKPGYTATGVPTGGSLSGHVAEHDREQETRATVGAGEIIIRDTEEPDPGRRSAEPRSRQGAGDHQERALRRRVLCVGHGGAGGDQGC</sequence>
<gene>
    <name evidence="2" type="ORF">GGR16_002477</name>
</gene>
<feature type="compositionally biased region" description="Basic and acidic residues" evidence="1">
    <location>
        <begin position="197"/>
        <end position="206"/>
    </location>
</feature>
<protein>
    <submittedName>
        <fullName evidence="2">Filamentous hemagglutinin</fullName>
    </submittedName>
</protein>
<comment type="caution">
    <text evidence="2">The sequence shown here is derived from an EMBL/GenBank/DDBJ whole genome shotgun (WGS) entry which is preliminary data.</text>
</comment>
<feature type="region of interest" description="Disordered" evidence="1">
    <location>
        <begin position="163"/>
        <end position="246"/>
    </location>
</feature>
<dbReference type="Pfam" id="PF13332">
    <property type="entry name" value="Fil_haemagg_2"/>
    <property type="match status" value="1"/>
</dbReference>
<organism evidence="2 3">
    <name type="scientific">Chelatococcus caeni</name>
    <dbReference type="NCBI Taxonomy" id="1348468"/>
    <lineage>
        <taxon>Bacteria</taxon>
        <taxon>Pseudomonadati</taxon>
        <taxon>Pseudomonadota</taxon>
        <taxon>Alphaproteobacteria</taxon>
        <taxon>Hyphomicrobiales</taxon>
        <taxon>Chelatococcaceae</taxon>
        <taxon>Chelatococcus</taxon>
    </lineage>
</organism>
<accession>A0A840C1C5</accession>
<dbReference type="AlphaFoldDB" id="A0A840C1C5"/>
<feature type="compositionally biased region" description="Basic and acidic residues" evidence="1">
    <location>
        <begin position="216"/>
        <end position="245"/>
    </location>
</feature>
<dbReference type="Proteomes" id="UP000577362">
    <property type="component" value="Unassembled WGS sequence"/>
</dbReference>
<dbReference type="RefSeq" id="WP_053193342.1">
    <property type="nucleotide sequence ID" value="NZ_JACIEN010000002.1"/>
</dbReference>
<name>A0A840C1C5_9HYPH</name>
<dbReference type="GO" id="GO:0003824">
    <property type="term" value="F:catalytic activity"/>
    <property type="evidence" value="ECO:0007669"/>
    <property type="project" value="UniProtKB-ARBA"/>
</dbReference>
<evidence type="ECO:0000256" key="1">
    <source>
        <dbReference type="SAM" id="MobiDB-lite"/>
    </source>
</evidence>
<evidence type="ECO:0000313" key="2">
    <source>
        <dbReference type="EMBL" id="MBB4017448.1"/>
    </source>
</evidence>
<dbReference type="EMBL" id="JACIEN010000002">
    <property type="protein sequence ID" value="MBB4017448.1"/>
    <property type="molecule type" value="Genomic_DNA"/>
</dbReference>